<keyword evidence="7 9" id="KW-0627">Porphyrin biosynthesis</keyword>
<dbReference type="STRING" id="649638.Trad_0218"/>
<dbReference type="GO" id="GO:0004325">
    <property type="term" value="F:ferrochelatase activity"/>
    <property type="evidence" value="ECO:0007669"/>
    <property type="project" value="UniProtKB-UniRule"/>
</dbReference>
<dbReference type="GO" id="GO:0046872">
    <property type="term" value="F:metal ion binding"/>
    <property type="evidence" value="ECO:0007669"/>
    <property type="project" value="UniProtKB-KW"/>
</dbReference>
<keyword evidence="3 9" id="KW-0408">Iron</keyword>
<keyword evidence="5" id="KW-0472">Membrane</keyword>
<proteinExistence type="inferred from homology"/>
<evidence type="ECO:0000256" key="8">
    <source>
        <dbReference type="ARBA" id="ARBA00024536"/>
    </source>
</evidence>
<dbReference type="HAMAP" id="MF_00323">
    <property type="entry name" value="Ferrochelatase"/>
    <property type="match status" value="1"/>
</dbReference>
<evidence type="ECO:0000256" key="4">
    <source>
        <dbReference type="ARBA" id="ARBA00023133"/>
    </source>
</evidence>
<keyword evidence="2" id="KW-0809">Transit peptide</keyword>
<dbReference type="InterPro" id="IPR033644">
    <property type="entry name" value="Ferrochelatase_C"/>
</dbReference>
<comment type="function">
    <text evidence="9 10">Catalyzes the ferrous insertion into protoporphyrin IX.</text>
</comment>
<dbReference type="EMBL" id="CP002049">
    <property type="protein sequence ID" value="ADI13358.1"/>
    <property type="molecule type" value="Genomic_DNA"/>
</dbReference>
<dbReference type="AlphaFoldDB" id="D7CXZ8"/>
<dbReference type="FunFam" id="3.40.50.1400:FF:000003">
    <property type="entry name" value="Ferrochelatase"/>
    <property type="match status" value="1"/>
</dbReference>
<organism evidence="11 12">
    <name type="scientific">Truepera radiovictrix (strain DSM 17093 / CIP 108686 / LMG 22925 / RQ-24)</name>
    <dbReference type="NCBI Taxonomy" id="649638"/>
    <lineage>
        <taxon>Bacteria</taxon>
        <taxon>Thermotogati</taxon>
        <taxon>Deinococcota</taxon>
        <taxon>Deinococci</taxon>
        <taxon>Trueperales</taxon>
        <taxon>Trueperaceae</taxon>
        <taxon>Truepera</taxon>
    </lineage>
</organism>
<dbReference type="HOGENOM" id="CLU_018884_1_0_0"/>
<dbReference type="SUPFAM" id="SSF53800">
    <property type="entry name" value="Chelatase"/>
    <property type="match status" value="1"/>
</dbReference>
<dbReference type="UniPathway" id="UPA00252">
    <property type="reaction ID" value="UER00325"/>
</dbReference>
<keyword evidence="9" id="KW-0479">Metal-binding</keyword>
<feature type="binding site" evidence="9">
    <location>
        <position position="191"/>
    </location>
    <ligand>
        <name>Fe(2+)</name>
        <dbReference type="ChEBI" id="CHEBI:29033"/>
    </ligand>
</feature>
<dbReference type="InterPro" id="IPR001015">
    <property type="entry name" value="Ferrochelatase"/>
</dbReference>
<reference evidence="12" key="1">
    <citation type="submission" date="2010-05" db="EMBL/GenBank/DDBJ databases">
        <title>The complete genome of Truepera radiovictris DSM 17093.</title>
        <authorList>
            <consortium name="US DOE Joint Genome Institute (JGI-PGF)"/>
            <person name="Lucas S."/>
            <person name="Copeland A."/>
            <person name="Lapidus A."/>
            <person name="Glavina del Rio T."/>
            <person name="Dalin E."/>
            <person name="Tice H."/>
            <person name="Bruce D."/>
            <person name="Goodwin L."/>
            <person name="Pitluck S."/>
            <person name="Kyrpides N."/>
            <person name="Mavromatis K."/>
            <person name="Ovchinnikova G."/>
            <person name="Munk A.C."/>
            <person name="Detter J.C."/>
            <person name="Han C."/>
            <person name="Tapia R."/>
            <person name="Land M."/>
            <person name="Hauser L."/>
            <person name="Markowitz V."/>
            <person name="Cheng J.-F."/>
            <person name="Hugenholtz P."/>
            <person name="Woyke T."/>
            <person name="Wu D."/>
            <person name="Tindall B."/>
            <person name="Pomrenke H.G."/>
            <person name="Brambilla E."/>
            <person name="Klenk H.-P."/>
            <person name="Eisen J.A."/>
        </authorList>
    </citation>
    <scope>NUCLEOTIDE SEQUENCE [LARGE SCALE GENOMIC DNA]</scope>
    <source>
        <strain evidence="12">DSM 17093 / CIP 108686 / LMG 22925 / RQ-24</strain>
    </source>
</reference>
<evidence type="ECO:0000256" key="7">
    <source>
        <dbReference type="ARBA" id="ARBA00023244"/>
    </source>
</evidence>
<comment type="catalytic activity">
    <reaction evidence="9 10">
        <text>heme b + 2 H(+) = protoporphyrin IX + Fe(2+)</text>
        <dbReference type="Rhea" id="RHEA:22584"/>
        <dbReference type="ChEBI" id="CHEBI:15378"/>
        <dbReference type="ChEBI" id="CHEBI:29033"/>
        <dbReference type="ChEBI" id="CHEBI:57306"/>
        <dbReference type="ChEBI" id="CHEBI:60344"/>
        <dbReference type="EC" id="4.98.1.1"/>
    </reaction>
</comment>
<evidence type="ECO:0000313" key="12">
    <source>
        <dbReference type="Proteomes" id="UP000000379"/>
    </source>
</evidence>
<accession>D7CXZ8</accession>
<comment type="similarity">
    <text evidence="9 10">Belongs to the ferrochelatase family.</text>
</comment>
<dbReference type="PANTHER" id="PTHR11108:SF1">
    <property type="entry name" value="FERROCHELATASE, MITOCHONDRIAL"/>
    <property type="match status" value="1"/>
</dbReference>
<evidence type="ECO:0000256" key="6">
    <source>
        <dbReference type="ARBA" id="ARBA00023239"/>
    </source>
</evidence>
<evidence type="ECO:0000256" key="1">
    <source>
        <dbReference type="ARBA" id="ARBA00004170"/>
    </source>
</evidence>
<dbReference type="EC" id="4.98.1.1" evidence="9 10"/>
<evidence type="ECO:0000313" key="11">
    <source>
        <dbReference type="EMBL" id="ADI13358.1"/>
    </source>
</evidence>
<dbReference type="InterPro" id="IPR019772">
    <property type="entry name" value="Ferrochelatase_AS"/>
</dbReference>
<dbReference type="CDD" id="cd03411">
    <property type="entry name" value="Ferrochelatase_N"/>
    <property type="match status" value="1"/>
</dbReference>
<keyword evidence="9 10" id="KW-0963">Cytoplasm</keyword>
<keyword evidence="4 9" id="KW-0350">Heme biosynthesis</keyword>
<dbReference type="Pfam" id="PF00762">
    <property type="entry name" value="Ferrochelatase"/>
    <property type="match status" value="1"/>
</dbReference>
<dbReference type="GO" id="GO:0006783">
    <property type="term" value="P:heme biosynthetic process"/>
    <property type="evidence" value="ECO:0007669"/>
    <property type="project" value="UniProtKB-UniRule"/>
</dbReference>
<dbReference type="GO" id="GO:0005737">
    <property type="term" value="C:cytoplasm"/>
    <property type="evidence" value="ECO:0007669"/>
    <property type="project" value="UniProtKB-SubCell"/>
</dbReference>
<dbReference type="CDD" id="cd00419">
    <property type="entry name" value="Ferrochelatase_C"/>
    <property type="match status" value="1"/>
</dbReference>
<dbReference type="KEGG" id="tra:Trad_0218"/>
<dbReference type="PANTHER" id="PTHR11108">
    <property type="entry name" value="FERROCHELATASE"/>
    <property type="match status" value="1"/>
</dbReference>
<keyword evidence="6 9" id="KW-0456">Lyase</keyword>
<gene>
    <name evidence="9" type="primary">hemH</name>
    <name evidence="11" type="ordered locus">Trad_0218</name>
</gene>
<dbReference type="Proteomes" id="UP000000379">
    <property type="component" value="Chromosome"/>
</dbReference>
<evidence type="ECO:0000256" key="3">
    <source>
        <dbReference type="ARBA" id="ARBA00023004"/>
    </source>
</evidence>
<dbReference type="eggNOG" id="COG0276">
    <property type="taxonomic scope" value="Bacteria"/>
</dbReference>
<dbReference type="GO" id="GO:0016020">
    <property type="term" value="C:membrane"/>
    <property type="evidence" value="ECO:0007669"/>
    <property type="project" value="UniProtKB-SubCell"/>
</dbReference>
<dbReference type="Gene3D" id="3.40.50.1400">
    <property type="match status" value="2"/>
</dbReference>
<dbReference type="NCBIfam" id="TIGR00109">
    <property type="entry name" value="hemH"/>
    <property type="match status" value="1"/>
</dbReference>
<dbReference type="PROSITE" id="PS00534">
    <property type="entry name" value="FERROCHELATASE"/>
    <property type="match status" value="1"/>
</dbReference>
<reference evidence="11 12" key="2">
    <citation type="journal article" date="2011" name="Stand. Genomic Sci.">
        <title>Complete genome sequence of Truepera radiovictrix type strain (RQ-24).</title>
        <authorList>
            <person name="Ivanova N."/>
            <person name="Rohde C."/>
            <person name="Munk C."/>
            <person name="Nolan M."/>
            <person name="Lucas S."/>
            <person name="Del Rio T.G."/>
            <person name="Tice H."/>
            <person name="Deshpande S."/>
            <person name="Cheng J.F."/>
            <person name="Tapia R."/>
            <person name="Han C."/>
            <person name="Goodwin L."/>
            <person name="Pitluck S."/>
            <person name="Liolios K."/>
            <person name="Mavromatis K."/>
            <person name="Mikhailova N."/>
            <person name="Pati A."/>
            <person name="Chen A."/>
            <person name="Palaniappan K."/>
            <person name="Land M."/>
            <person name="Hauser L."/>
            <person name="Chang Y.J."/>
            <person name="Jeffries C.D."/>
            <person name="Brambilla E."/>
            <person name="Rohde M."/>
            <person name="Goker M."/>
            <person name="Tindall B.J."/>
            <person name="Woyke T."/>
            <person name="Bristow J."/>
            <person name="Eisen J.A."/>
            <person name="Markowitz V."/>
            <person name="Hugenholtz P."/>
            <person name="Kyrpides N.C."/>
            <person name="Klenk H.P."/>
            <person name="Lapidus A."/>
        </authorList>
    </citation>
    <scope>NUCLEOTIDE SEQUENCE [LARGE SCALE GENOMIC DNA]</scope>
    <source>
        <strain evidence="12">DSM 17093 / CIP 108686 / LMG 22925 / RQ-24</strain>
    </source>
</reference>
<comment type="subcellular location">
    <subcellularLocation>
        <location evidence="9 10">Cytoplasm</location>
    </subcellularLocation>
    <subcellularLocation>
        <location evidence="1">Membrane</location>
        <topology evidence="1">Peripheral membrane protein</topology>
    </subcellularLocation>
</comment>
<evidence type="ECO:0000256" key="5">
    <source>
        <dbReference type="ARBA" id="ARBA00023136"/>
    </source>
</evidence>
<comment type="catalytic activity">
    <reaction evidence="8">
        <text>Fe-coproporphyrin III + 2 H(+) = coproporphyrin III + Fe(2+)</text>
        <dbReference type="Rhea" id="RHEA:49572"/>
        <dbReference type="ChEBI" id="CHEBI:15378"/>
        <dbReference type="ChEBI" id="CHEBI:29033"/>
        <dbReference type="ChEBI" id="CHEBI:68438"/>
        <dbReference type="ChEBI" id="CHEBI:131725"/>
        <dbReference type="EC" id="4.99.1.9"/>
    </reaction>
    <physiologicalReaction direction="right-to-left" evidence="8">
        <dbReference type="Rhea" id="RHEA:49574"/>
    </physiologicalReaction>
</comment>
<evidence type="ECO:0000256" key="10">
    <source>
        <dbReference type="RuleBase" id="RU000607"/>
    </source>
</evidence>
<protein>
    <recommendedName>
        <fullName evidence="9 10">Ferrochelatase</fullName>
        <ecNumber evidence="9 10">4.98.1.1</ecNumber>
    </recommendedName>
    <alternativeName>
        <fullName evidence="9">Heme synthase</fullName>
    </alternativeName>
    <alternativeName>
        <fullName evidence="9">Protoheme ferro-lyase</fullName>
    </alternativeName>
</protein>
<evidence type="ECO:0000256" key="2">
    <source>
        <dbReference type="ARBA" id="ARBA00022946"/>
    </source>
</evidence>
<dbReference type="InterPro" id="IPR033659">
    <property type="entry name" value="Ferrochelatase_N"/>
</dbReference>
<feature type="binding site" evidence="9">
    <location>
        <position position="271"/>
    </location>
    <ligand>
        <name>Fe(2+)</name>
        <dbReference type="ChEBI" id="CHEBI:29033"/>
    </ligand>
</feature>
<sequence>MMNLGGPKNLDEVQPFLLKLFEDREIIQLPAQNVLGPFIAKRRTKSVQDNYRDIGGGSPILKWTREQGEGMCRRLDAMSPETAPHKFYVAFRYIDPFTEDALRAMHEDGVTRAVAFTQYPQFSCATTGSSLNEVWRAARRLGLQSAFQWSVIDRWPTHPRFIEAMTETVKQGLEQFSERDRDDVVIVFSAHSLPLSVINRGDAYPAEVGATTHEVMKRLGYAYEYLISYQSEVGPVPWLGPSTETVIEELGHKKRRNVLVVGIAFTSDHIETLHELDIEYGELAHKVGITNYKRAPALNGLPLFQDALAEIVYEHLQSGEACSKMYGFRCPGCVNPQCRNILNPVAPYKRTNVTVTKETRLYRAS</sequence>
<evidence type="ECO:0000256" key="9">
    <source>
        <dbReference type="HAMAP-Rule" id="MF_00323"/>
    </source>
</evidence>
<comment type="pathway">
    <text evidence="9 10">Porphyrin-containing compound metabolism; protoheme biosynthesis; protoheme from protoporphyrin-IX: step 1/1.</text>
</comment>
<name>D7CXZ8_TRURR</name>
<keyword evidence="12" id="KW-1185">Reference proteome</keyword>